<gene>
    <name evidence="3" type="ORF">GCM10007362_22970</name>
</gene>
<feature type="region of interest" description="Disordered" evidence="1">
    <location>
        <begin position="131"/>
        <end position="163"/>
    </location>
</feature>
<name>A0ABQ1ZSD3_9BACL</name>
<feature type="chain" id="PRO_5045196982" evidence="2">
    <location>
        <begin position="25"/>
        <end position="307"/>
    </location>
</feature>
<sequence>MNKPAKITSLASALLLTFALTACGGLDAPAPGSESEDYQELPTAPTPNENAQPGSEESISETGEYNGQADPHTIEVDVNGTPTSFQLAEGVSSQLEGLNEGDTIFFEYVQRTIEGNEVPQLEILSLKKAETAGADGGGNSEEETAAERPATETFEMTSEGMPDRRTAELQQGDGYSLYVFEAYTFDAAENKLYLTAYPDYYAEIEKLPSDFNLDELRIEGQKELEEYGEVREYADDQLAEGPMYGARMLLQVSGENGLHDYVVWEPEGENGYIFRLHAPSGEASETFPTPALTSLASIQADSAATGN</sequence>
<dbReference type="EMBL" id="BMDD01000002">
    <property type="protein sequence ID" value="GGH78139.1"/>
    <property type="molecule type" value="Genomic_DNA"/>
</dbReference>
<feature type="signal peptide" evidence="2">
    <location>
        <begin position="1"/>
        <end position="24"/>
    </location>
</feature>
<proteinExistence type="predicted"/>
<organism evidence="3 4">
    <name type="scientific">Saccharibacillus endophyticus</name>
    <dbReference type="NCBI Taxonomy" id="2060666"/>
    <lineage>
        <taxon>Bacteria</taxon>
        <taxon>Bacillati</taxon>
        <taxon>Bacillota</taxon>
        <taxon>Bacilli</taxon>
        <taxon>Bacillales</taxon>
        <taxon>Paenibacillaceae</taxon>
        <taxon>Saccharibacillus</taxon>
    </lineage>
</organism>
<dbReference type="PROSITE" id="PS51257">
    <property type="entry name" value="PROKAR_LIPOPROTEIN"/>
    <property type="match status" value="1"/>
</dbReference>
<keyword evidence="4" id="KW-1185">Reference proteome</keyword>
<accession>A0ABQ1ZSD3</accession>
<dbReference type="RefSeq" id="WP_172247361.1">
    <property type="nucleotide sequence ID" value="NZ_BMDD01000002.1"/>
</dbReference>
<reference evidence="4" key="1">
    <citation type="journal article" date="2019" name="Int. J. Syst. Evol. Microbiol.">
        <title>The Global Catalogue of Microorganisms (GCM) 10K type strain sequencing project: providing services to taxonomists for standard genome sequencing and annotation.</title>
        <authorList>
            <consortium name="The Broad Institute Genomics Platform"/>
            <consortium name="The Broad Institute Genome Sequencing Center for Infectious Disease"/>
            <person name="Wu L."/>
            <person name="Ma J."/>
        </authorList>
    </citation>
    <scope>NUCLEOTIDE SEQUENCE [LARGE SCALE GENOMIC DNA]</scope>
    <source>
        <strain evidence="4">CCM 8702</strain>
    </source>
</reference>
<evidence type="ECO:0000313" key="3">
    <source>
        <dbReference type="EMBL" id="GGH78139.1"/>
    </source>
</evidence>
<keyword evidence="2" id="KW-0732">Signal</keyword>
<comment type="caution">
    <text evidence="3">The sequence shown here is derived from an EMBL/GenBank/DDBJ whole genome shotgun (WGS) entry which is preliminary data.</text>
</comment>
<dbReference type="Proteomes" id="UP000605427">
    <property type="component" value="Unassembled WGS sequence"/>
</dbReference>
<evidence type="ECO:0000256" key="1">
    <source>
        <dbReference type="SAM" id="MobiDB-lite"/>
    </source>
</evidence>
<protein>
    <submittedName>
        <fullName evidence="3">Uncharacterized protein</fullName>
    </submittedName>
</protein>
<evidence type="ECO:0000313" key="4">
    <source>
        <dbReference type="Proteomes" id="UP000605427"/>
    </source>
</evidence>
<feature type="region of interest" description="Disordered" evidence="1">
    <location>
        <begin position="29"/>
        <end position="78"/>
    </location>
</feature>
<evidence type="ECO:0000256" key="2">
    <source>
        <dbReference type="SAM" id="SignalP"/>
    </source>
</evidence>
<feature type="compositionally biased region" description="Polar residues" evidence="1">
    <location>
        <begin position="46"/>
        <end position="65"/>
    </location>
</feature>